<reference evidence="2" key="1">
    <citation type="journal article" date="2019" name="PLoS Negl. Trop. Dis.">
        <title>Revisiting the worldwide diversity of Leptospira species in the environment.</title>
        <authorList>
            <person name="Vincent A.T."/>
            <person name="Schiettekatte O."/>
            <person name="Bourhy P."/>
            <person name="Veyrier F.J."/>
            <person name="Picardeau M."/>
        </authorList>
    </citation>
    <scope>NUCLEOTIDE SEQUENCE [LARGE SCALE GENOMIC DNA]</scope>
    <source>
        <strain evidence="2">201702476</strain>
    </source>
</reference>
<feature type="transmembrane region" description="Helical" evidence="1">
    <location>
        <begin position="6"/>
        <end position="26"/>
    </location>
</feature>
<feature type="transmembrane region" description="Helical" evidence="1">
    <location>
        <begin position="273"/>
        <end position="297"/>
    </location>
</feature>
<dbReference type="EMBL" id="RQGD01000035">
    <property type="protein sequence ID" value="TGL57474.1"/>
    <property type="molecule type" value="Genomic_DNA"/>
</dbReference>
<comment type="caution">
    <text evidence="2">The sequence shown here is derived from an EMBL/GenBank/DDBJ whole genome shotgun (WGS) entry which is preliminary data.</text>
</comment>
<keyword evidence="3" id="KW-1185">Reference proteome</keyword>
<evidence type="ECO:0000313" key="3">
    <source>
        <dbReference type="Proteomes" id="UP000297693"/>
    </source>
</evidence>
<dbReference type="GO" id="GO:0008237">
    <property type="term" value="F:metallopeptidase activity"/>
    <property type="evidence" value="ECO:0007669"/>
    <property type="project" value="UniProtKB-KW"/>
</dbReference>
<keyword evidence="2" id="KW-0482">Metalloprotease</keyword>
<gene>
    <name evidence="2" type="ORF">EHQ58_14435</name>
</gene>
<keyword evidence="2" id="KW-0378">Hydrolase</keyword>
<keyword evidence="2" id="KW-0645">Protease</keyword>
<feature type="transmembrane region" description="Helical" evidence="1">
    <location>
        <begin position="309"/>
        <end position="330"/>
    </location>
</feature>
<feature type="transmembrane region" description="Helical" evidence="1">
    <location>
        <begin position="139"/>
        <end position="162"/>
    </location>
</feature>
<protein>
    <submittedName>
        <fullName evidence="2">PrsW family intramembrane metalloprotease</fullName>
    </submittedName>
</protein>
<dbReference type="Proteomes" id="UP000297693">
    <property type="component" value="Unassembled WGS sequence"/>
</dbReference>
<keyword evidence="1" id="KW-0472">Membrane</keyword>
<feature type="transmembrane region" description="Helical" evidence="1">
    <location>
        <begin position="106"/>
        <end position="127"/>
    </location>
</feature>
<dbReference type="InterPro" id="IPR026898">
    <property type="entry name" value="PrsW"/>
</dbReference>
<sequence length="448" mass="51886">MATFFSFSNILILAINVATLGFYYTFYRFHFYRFTESFLQYTAFSFSVFSAGVALAIQATILILIPYPSYEFKALILSSSVEELSKLLGIYIFFRKNQDEFTVTDGIFYGLVLGGGFGLLENILYFIDTGLWSQVLRSISALPIHMINGGLAGAFLMIFLFSGHGFIRWIRLIFGMSICISLHAFYNYSLFIDANILLVLPLCILSLFFLLEITIAKSRILLPGYVLKLMNMTVEEYEIISRHNRHEGWIQNVQKHISTSSVKLLKIPNLRHIIITIFFLIPSILSAALLIYDPVIITKMFVDLELKDYFALFIIYPAVLGFMFFFAGVLNPYFFRDRMLAVPLFGSVDLKTERSEENTALFHIYWNKFFIPVSKVYPENTPAIFDFWIGIKQYAKLKGKILWVKEGEEGNCGAMCELEEIPFRFLIHWNLVRLRQNFKNLLIRNRYI</sequence>
<proteinExistence type="predicted"/>
<evidence type="ECO:0000256" key="1">
    <source>
        <dbReference type="SAM" id="Phobius"/>
    </source>
</evidence>
<feature type="transmembrane region" description="Helical" evidence="1">
    <location>
        <begin position="38"/>
        <end position="68"/>
    </location>
</feature>
<dbReference type="GO" id="GO:0006508">
    <property type="term" value="P:proteolysis"/>
    <property type="evidence" value="ECO:0007669"/>
    <property type="project" value="UniProtKB-KW"/>
</dbReference>
<keyword evidence="1" id="KW-0812">Transmembrane</keyword>
<dbReference type="RefSeq" id="WP_135624596.1">
    <property type="nucleotide sequence ID" value="NZ_RQGD01000035.1"/>
</dbReference>
<name>A0A4R9JWR6_9LEPT</name>
<evidence type="ECO:0000313" key="2">
    <source>
        <dbReference type="EMBL" id="TGL57474.1"/>
    </source>
</evidence>
<feature type="transmembrane region" description="Helical" evidence="1">
    <location>
        <begin position="192"/>
        <end position="211"/>
    </location>
</feature>
<dbReference type="AlphaFoldDB" id="A0A4R9JWR6"/>
<feature type="transmembrane region" description="Helical" evidence="1">
    <location>
        <begin position="169"/>
        <end position="186"/>
    </location>
</feature>
<dbReference type="PANTHER" id="PTHR36844:SF1">
    <property type="entry name" value="PROTEASE PRSW"/>
    <property type="match status" value="1"/>
</dbReference>
<dbReference type="PANTHER" id="PTHR36844">
    <property type="entry name" value="PROTEASE PRSW"/>
    <property type="match status" value="1"/>
</dbReference>
<organism evidence="2 3">
    <name type="scientific">Leptospira ognonensis</name>
    <dbReference type="NCBI Taxonomy" id="2484945"/>
    <lineage>
        <taxon>Bacteria</taxon>
        <taxon>Pseudomonadati</taxon>
        <taxon>Spirochaetota</taxon>
        <taxon>Spirochaetia</taxon>
        <taxon>Leptospirales</taxon>
        <taxon>Leptospiraceae</taxon>
        <taxon>Leptospira</taxon>
    </lineage>
</organism>
<accession>A0A4R9JWR6</accession>
<dbReference type="OrthoDB" id="337558at2"/>
<dbReference type="Pfam" id="PF13367">
    <property type="entry name" value="PrsW-protease"/>
    <property type="match status" value="1"/>
</dbReference>
<keyword evidence="1" id="KW-1133">Transmembrane helix</keyword>